<dbReference type="PANTHER" id="PTHR33095">
    <property type="entry name" value="OS07G0619500 PROTEIN"/>
    <property type="match status" value="1"/>
</dbReference>
<evidence type="ECO:0000313" key="2">
    <source>
        <dbReference type="EMBL" id="CAH9124324.1"/>
    </source>
</evidence>
<dbReference type="InterPro" id="IPR012442">
    <property type="entry name" value="DUF1645_plant"/>
</dbReference>
<organism evidence="2 3">
    <name type="scientific">Cuscuta epithymum</name>
    <dbReference type="NCBI Taxonomy" id="186058"/>
    <lineage>
        <taxon>Eukaryota</taxon>
        <taxon>Viridiplantae</taxon>
        <taxon>Streptophyta</taxon>
        <taxon>Embryophyta</taxon>
        <taxon>Tracheophyta</taxon>
        <taxon>Spermatophyta</taxon>
        <taxon>Magnoliopsida</taxon>
        <taxon>eudicotyledons</taxon>
        <taxon>Gunneridae</taxon>
        <taxon>Pentapetalae</taxon>
        <taxon>asterids</taxon>
        <taxon>lamiids</taxon>
        <taxon>Solanales</taxon>
        <taxon>Convolvulaceae</taxon>
        <taxon>Cuscuteae</taxon>
        <taxon>Cuscuta</taxon>
        <taxon>Cuscuta subgen. Cuscuta</taxon>
    </lineage>
</organism>
<dbReference type="Pfam" id="PF07816">
    <property type="entry name" value="DUF1645"/>
    <property type="match status" value="1"/>
</dbReference>
<dbReference type="PANTHER" id="PTHR33095:SF81">
    <property type="entry name" value="OS07G0619500 PROTEIN"/>
    <property type="match status" value="1"/>
</dbReference>
<feature type="compositionally biased region" description="Low complexity" evidence="1">
    <location>
        <begin position="256"/>
        <end position="268"/>
    </location>
</feature>
<evidence type="ECO:0000256" key="1">
    <source>
        <dbReference type="SAM" id="MobiDB-lite"/>
    </source>
</evidence>
<protein>
    <recommendedName>
        <fullName evidence="4">Calmodulin-binding protein</fullName>
    </recommendedName>
</protein>
<sequence>MEVMIPSPPAEFNFISAPSSPKGFGTFFYSAAEVGAGGRAPFDWEEEAGVRNPKDDCSDDFAFDFSGQLEMTHISAADELFDGGKIKPLKPPPGVLYDGKEKGSPKSPRSPKRRVKDAFSPRHRRKDPDPFSAALEQSRKDNDGDDPSIQRRGRERQGNPTAAGWNSRRKKTRSLSPFRATNLLIDRDETNERDNNNPCSPSQSSIATWYRKWKLKDLLLFRSASEGRASSKEMNMMVAARYAMLKKSQQEDVKNSSFRSTESVGSSSSRRRGPVSAHELHYTMNRAASEEMKRKTYLPYKQGLLGCLGFHPAAAVSDFSRGLASMSMPRSR</sequence>
<proteinExistence type="predicted"/>
<evidence type="ECO:0000313" key="3">
    <source>
        <dbReference type="Proteomes" id="UP001152523"/>
    </source>
</evidence>
<keyword evidence="3" id="KW-1185">Reference proteome</keyword>
<accession>A0AAV0ENR9</accession>
<dbReference type="EMBL" id="CAMAPF010000934">
    <property type="protein sequence ID" value="CAH9124324.1"/>
    <property type="molecule type" value="Genomic_DNA"/>
</dbReference>
<feature type="region of interest" description="Disordered" evidence="1">
    <location>
        <begin position="82"/>
        <end position="203"/>
    </location>
</feature>
<dbReference type="AlphaFoldDB" id="A0AAV0ENR9"/>
<dbReference type="Proteomes" id="UP001152523">
    <property type="component" value="Unassembled WGS sequence"/>
</dbReference>
<gene>
    <name evidence="2" type="ORF">CEPIT_LOCUS25901</name>
</gene>
<feature type="compositionally biased region" description="Basic residues" evidence="1">
    <location>
        <begin position="109"/>
        <end position="125"/>
    </location>
</feature>
<reference evidence="2" key="1">
    <citation type="submission" date="2022-07" db="EMBL/GenBank/DDBJ databases">
        <authorList>
            <person name="Macas J."/>
            <person name="Novak P."/>
            <person name="Neumann P."/>
        </authorList>
    </citation>
    <scope>NUCLEOTIDE SEQUENCE</scope>
</reference>
<name>A0AAV0ENR9_9ASTE</name>
<comment type="caution">
    <text evidence="2">The sequence shown here is derived from an EMBL/GenBank/DDBJ whole genome shotgun (WGS) entry which is preliminary data.</text>
</comment>
<evidence type="ECO:0008006" key="4">
    <source>
        <dbReference type="Google" id="ProtNLM"/>
    </source>
</evidence>
<feature type="compositionally biased region" description="Basic and acidic residues" evidence="1">
    <location>
        <begin position="185"/>
        <end position="195"/>
    </location>
</feature>
<feature type="region of interest" description="Disordered" evidence="1">
    <location>
        <begin position="249"/>
        <end position="278"/>
    </location>
</feature>